<evidence type="ECO:0000256" key="2">
    <source>
        <dbReference type="PROSITE-ProRule" id="PRU00169"/>
    </source>
</evidence>
<proteinExistence type="predicted"/>
<dbReference type="Proteomes" id="UP000620559">
    <property type="component" value="Unassembled WGS sequence"/>
</dbReference>
<gene>
    <name evidence="4" type="ORF">IQ247_23750</name>
</gene>
<dbReference type="PANTHER" id="PTHR44591:SF18">
    <property type="entry name" value="REGULATORY PROTEIN"/>
    <property type="match status" value="1"/>
</dbReference>
<dbReference type="Pfam" id="PF00072">
    <property type="entry name" value="Response_reg"/>
    <property type="match status" value="1"/>
</dbReference>
<dbReference type="SUPFAM" id="SSF52172">
    <property type="entry name" value="CheY-like"/>
    <property type="match status" value="1"/>
</dbReference>
<dbReference type="AlphaFoldDB" id="A0A8J7F6P4"/>
<dbReference type="PANTHER" id="PTHR44591">
    <property type="entry name" value="STRESS RESPONSE REGULATOR PROTEIN 1"/>
    <property type="match status" value="1"/>
</dbReference>
<comment type="caution">
    <text evidence="4">The sequence shown here is derived from an EMBL/GenBank/DDBJ whole genome shotgun (WGS) entry which is preliminary data.</text>
</comment>
<name>A0A8J7F6P4_9CYAN</name>
<dbReference type="InterPro" id="IPR050595">
    <property type="entry name" value="Bact_response_regulator"/>
</dbReference>
<dbReference type="InterPro" id="IPR001789">
    <property type="entry name" value="Sig_transdc_resp-reg_receiver"/>
</dbReference>
<protein>
    <submittedName>
        <fullName evidence="4">Response regulator</fullName>
    </submittedName>
</protein>
<accession>A0A8J7F6P4</accession>
<feature type="domain" description="Response regulatory" evidence="3">
    <location>
        <begin position="39"/>
        <end position="153"/>
    </location>
</feature>
<evidence type="ECO:0000313" key="4">
    <source>
        <dbReference type="EMBL" id="MBE9215643.1"/>
    </source>
</evidence>
<evidence type="ECO:0000259" key="3">
    <source>
        <dbReference type="PROSITE" id="PS50110"/>
    </source>
</evidence>
<dbReference type="GO" id="GO:0000160">
    <property type="term" value="P:phosphorelay signal transduction system"/>
    <property type="evidence" value="ECO:0007669"/>
    <property type="project" value="InterPro"/>
</dbReference>
<reference evidence="4" key="1">
    <citation type="submission" date="2020-10" db="EMBL/GenBank/DDBJ databases">
        <authorList>
            <person name="Castelo-Branco R."/>
            <person name="Eusebio N."/>
            <person name="Adriana R."/>
            <person name="Vieira A."/>
            <person name="Brugerolle De Fraissinette N."/>
            <person name="Rezende De Castro R."/>
            <person name="Schneider M.P."/>
            <person name="Vasconcelos V."/>
            <person name="Leao P.N."/>
        </authorList>
    </citation>
    <scope>NUCLEOTIDE SEQUENCE</scope>
    <source>
        <strain evidence="4">LEGE 06105</strain>
    </source>
</reference>
<dbReference type="InterPro" id="IPR011006">
    <property type="entry name" value="CheY-like_superfamily"/>
</dbReference>
<keyword evidence="5" id="KW-1185">Reference proteome</keyword>
<dbReference type="SMART" id="SM00448">
    <property type="entry name" value="REC"/>
    <property type="match status" value="1"/>
</dbReference>
<dbReference type="RefSeq" id="WP_193923806.1">
    <property type="nucleotide sequence ID" value="NZ_JADEWL010000110.1"/>
</dbReference>
<dbReference type="Gene3D" id="3.40.50.2300">
    <property type="match status" value="1"/>
</dbReference>
<organism evidence="4 5">
    <name type="scientific">Plectonema cf. radiosum LEGE 06105</name>
    <dbReference type="NCBI Taxonomy" id="945769"/>
    <lineage>
        <taxon>Bacteria</taxon>
        <taxon>Bacillati</taxon>
        <taxon>Cyanobacteriota</taxon>
        <taxon>Cyanophyceae</taxon>
        <taxon>Oscillatoriophycideae</taxon>
        <taxon>Oscillatoriales</taxon>
        <taxon>Microcoleaceae</taxon>
        <taxon>Plectonema</taxon>
    </lineage>
</organism>
<comment type="caution">
    <text evidence="2">Lacks conserved residue(s) required for the propagation of feature annotation.</text>
</comment>
<dbReference type="EMBL" id="JADEWL010000110">
    <property type="protein sequence ID" value="MBE9215643.1"/>
    <property type="molecule type" value="Genomic_DNA"/>
</dbReference>
<evidence type="ECO:0000256" key="1">
    <source>
        <dbReference type="ARBA" id="ARBA00022553"/>
    </source>
</evidence>
<sequence length="165" mass="18546">MVFSGSNLQRNTNSISSLFLKSFSNYWKKHLSLFSENSVVLVVDNDDDNLLLATQIVRLLGYCVITAKDGKSALRMIEKYQPMLVLLEVMLPKIDGINVIRNLRENKNFVPVIAVTSLPGDIFRDEALMAGCNKYLEKPFQIDDLEAAIRQVIYSPASILNYANG</sequence>
<keyword evidence="1" id="KW-0597">Phosphoprotein</keyword>
<evidence type="ECO:0000313" key="5">
    <source>
        <dbReference type="Proteomes" id="UP000620559"/>
    </source>
</evidence>
<dbReference type="PROSITE" id="PS50110">
    <property type="entry name" value="RESPONSE_REGULATORY"/>
    <property type="match status" value="1"/>
</dbReference>